<reference evidence="20 21" key="1">
    <citation type="submission" date="2018-05" db="EMBL/GenBank/DDBJ databases">
        <title>Leucothrix arctica sp. nov., isolated from Arctic seawater.</title>
        <authorList>
            <person name="Choi A."/>
            <person name="Baek K."/>
        </authorList>
    </citation>
    <scope>NUCLEOTIDE SEQUENCE [LARGE SCALE GENOMIC DNA]</scope>
    <source>
        <strain evidence="20 21">IMCC9719</strain>
    </source>
</reference>
<evidence type="ECO:0000256" key="5">
    <source>
        <dbReference type="ARBA" id="ARBA00022475"/>
    </source>
</evidence>
<keyword evidence="6" id="KW-0997">Cell inner membrane</keyword>
<feature type="transmembrane region" description="Helical" evidence="16">
    <location>
        <begin position="53"/>
        <end position="74"/>
    </location>
</feature>
<dbReference type="InterPro" id="IPR032807">
    <property type="entry name" value="GNVR"/>
</dbReference>
<evidence type="ECO:0000256" key="8">
    <source>
        <dbReference type="ARBA" id="ARBA00022692"/>
    </source>
</evidence>
<comment type="catalytic activity">
    <reaction evidence="15">
        <text>L-tyrosyl-[protein] + ATP = O-phospho-L-tyrosyl-[protein] + ADP + H(+)</text>
        <dbReference type="Rhea" id="RHEA:10596"/>
        <dbReference type="Rhea" id="RHEA-COMP:10136"/>
        <dbReference type="Rhea" id="RHEA-COMP:20101"/>
        <dbReference type="ChEBI" id="CHEBI:15378"/>
        <dbReference type="ChEBI" id="CHEBI:30616"/>
        <dbReference type="ChEBI" id="CHEBI:46858"/>
        <dbReference type="ChEBI" id="CHEBI:61978"/>
        <dbReference type="ChEBI" id="CHEBI:456216"/>
        <dbReference type="EC" id="2.7.10.2"/>
    </reaction>
</comment>
<evidence type="ECO:0000256" key="15">
    <source>
        <dbReference type="ARBA" id="ARBA00051245"/>
    </source>
</evidence>
<feature type="domain" description="AAA" evidence="18">
    <location>
        <begin position="552"/>
        <end position="682"/>
    </location>
</feature>
<dbReference type="Pfam" id="PF13807">
    <property type="entry name" value="GNVR"/>
    <property type="match status" value="1"/>
</dbReference>
<dbReference type="AlphaFoldDB" id="A0A317CR08"/>
<evidence type="ECO:0000256" key="2">
    <source>
        <dbReference type="ARBA" id="ARBA00007316"/>
    </source>
</evidence>
<evidence type="ECO:0000256" key="11">
    <source>
        <dbReference type="ARBA" id="ARBA00022840"/>
    </source>
</evidence>
<feature type="domain" description="Tyrosine-protein kinase G-rich" evidence="19">
    <location>
        <begin position="412"/>
        <end position="482"/>
    </location>
</feature>
<keyword evidence="12 16" id="KW-1133">Transmembrane helix</keyword>
<dbReference type="GO" id="GO:0005886">
    <property type="term" value="C:plasma membrane"/>
    <property type="evidence" value="ECO:0007669"/>
    <property type="project" value="UniProtKB-SubCell"/>
</dbReference>
<dbReference type="GO" id="GO:0005524">
    <property type="term" value="F:ATP binding"/>
    <property type="evidence" value="ECO:0007669"/>
    <property type="project" value="UniProtKB-KW"/>
</dbReference>
<evidence type="ECO:0000313" key="20">
    <source>
        <dbReference type="EMBL" id="PWQ98722.1"/>
    </source>
</evidence>
<evidence type="ECO:0000256" key="13">
    <source>
        <dbReference type="ARBA" id="ARBA00023136"/>
    </source>
</evidence>
<comment type="subcellular location">
    <subcellularLocation>
        <location evidence="1">Cell inner membrane</location>
        <topology evidence="1">Multi-pass membrane protein</topology>
    </subcellularLocation>
</comment>
<dbReference type="GO" id="GO:0004715">
    <property type="term" value="F:non-membrane spanning protein tyrosine kinase activity"/>
    <property type="evidence" value="ECO:0007669"/>
    <property type="project" value="UniProtKB-EC"/>
</dbReference>
<dbReference type="FunFam" id="3.40.50.300:FF:000527">
    <property type="entry name" value="Tyrosine-protein kinase etk"/>
    <property type="match status" value="1"/>
</dbReference>
<keyword evidence="13 16" id="KW-0472">Membrane</keyword>
<dbReference type="InterPro" id="IPR005702">
    <property type="entry name" value="Wzc-like_C"/>
</dbReference>
<name>A0A317CR08_9GAMM</name>
<keyword evidence="7" id="KW-0808">Transferase</keyword>
<evidence type="ECO:0000256" key="16">
    <source>
        <dbReference type="SAM" id="Phobius"/>
    </source>
</evidence>
<evidence type="ECO:0000259" key="19">
    <source>
        <dbReference type="Pfam" id="PF13807"/>
    </source>
</evidence>
<dbReference type="PANTHER" id="PTHR32309">
    <property type="entry name" value="TYROSINE-PROTEIN KINASE"/>
    <property type="match status" value="1"/>
</dbReference>
<accession>A0A317CR08</accession>
<dbReference type="InterPro" id="IPR050445">
    <property type="entry name" value="Bact_polysacc_biosynth/exp"/>
</dbReference>
<dbReference type="EC" id="2.7.10.2" evidence="4"/>
<evidence type="ECO:0000256" key="10">
    <source>
        <dbReference type="ARBA" id="ARBA00022777"/>
    </source>
</evidence>
<evidence type="ECO:0000256" key="14">
    <source>
        <dbReference type="ARBA" id="ARBA00023137"/>
    </source>
</evidence>
<keyword evidence="11" id="KW-0067">ATP-binding</keyword>
<evidence type="ECO:0000256" key="12">
    <source>
        <dbReference type="ARBA" id="ARBA00022989"/>
    </source>
</evidence>
<dbReference type="Gene3D" id="3.40.50.300">
    <property type="entry name" value="P-loop containing nucleotide triphosphate hydrolases"/>
    <property type="match status" value="1"/>
</dbReference>
<evidence type="ECO:0000256" key="4">
    <source>
        <dbReference type="ARBA" id="ARBA00011903"/>
    </source>
</evidence>
<protein>
    <recommendedName>
        <fullName evidence="4">non-specific protein-tyrosine kinase</fullName>
        <ecNumber evidence="4">2.7.10.2</ecNumber>
    </recommendedName>
</protein>
<dbReference type="SUPFAM" id="SSF52540">
    <property type="entry name" value="P-loop containing nucleoside triphosphate hydrolases"/>
    <property type="match status" value="1"/>
</dbReference>
<evidence type="ECO:0000259" key="17">
    <source>
        <dbReference type="Pfam" id="PF02706"/>
    </source>
</evidence>
<keyword evidence="9" id="KW-0547">Nucleotide-binding</keyword>
<evidence type="ECO:0000256" key="9">
    <source>
        <dbReference type="ARBA" id="ARBA00022741"/>
    </source>
</evidence>
<comment type="caution">
    <text evidence="20">The sequence shown here is derived from an EMBL/GenBank/DDBJ whole genome shotgun (WGS) entry which is preliminary data.</text>
</comment>
<keyword evidence="10" id="KW-0418">Kinase</keyword>
<dbReference type="NCBIfam" id="TIGR01007">
    <property type="entry name" value="eps_fam"/>
    <property type="match status" value="1"/>
</dbReference>
<keyword evidence="5" id="KW-1003">Cell membrane</keyword>
<evidence type="ECO:0000256" key="6">
    <source>
        <dbReference type="ARBA" id="ARBA00022519"/>
    </source>
</evidence>
<evidence type="ECO:0000256" key="1">
    <source>
        <dbReference type="ARBA" id="ARBA00004429"/>
    </source>
</evidence>
<evidence type="ECO:0000256" key="3">
    <source>
        <dbReference type="ARBA" id="ARBA00008883"/>
    </source>
</evidence>
<organism evidence="20 21">
    <name type="scientific">Leucothrix arctica</name>
    <dbReference type="NCBI Taxonomy" id="1481894"/>
    <lineage>
        <taxon>Bacteria</taxon>
        <taxon>Pseudomonadati</taxon>
        <taxon>Pseudomonadota</taxon>
        <taxon>Gammaproteobacteria</taxon>
        <taxon>Thiotrichales</taxon>
        <taxon>Thiotrichaceae</taxon>
        <taxon>Leucothrix</taxon>
    </lineage>
</organism>
<keyword evidence="14" id="KW-0829">Tyrosine-protein kinase</keyword>
<comment type="similarity">
    <text evidence="2">Belongs to the CpsD/CapB family.</text>
</comment>
<dbReference type="PANTHER" id="PTHR32309:SF13">
    <property type="entry name" value="FERRIC ENTEROBACTIN TRANSPORT PROTEIN FEPE"/>
    <property type="match status" value="1"/>
</dbReference>
<dbReference type="Proteomes" id="UP000245506">
    <property type="component" value="Unassembled WGS sequence"/>
</dbReference>
<evidence type="ECO:0000259" key="18">
    <source>
        <dbReference type="Pfam" id="PF13614"/>
    </source>
</evidence>
<feature type="transmembrane region" description="Helical" evidence="16">
    <location>
        <begin position="465"/>
        <end position="483"/>
    </location>
</feature>
<dbReference type="RefSeq" id="WP_109821878.1">
    <property type="nucleotide sequence ID" value="NZ_QGKL01000010.1"/>
</dbReference>
<gene>
    <name evidence="20" type="ORF">DKT75_02625</name>
</gene>
<dbReference type="InterPro" id="IPR027417">
    <property type="entry name" value="P-loop_NTPase"/>
</dbReference>
<dbReference type="Pfam" id="PF13614">
    <property type="entry name" value="AAA_31"/>
    <property type="match status" value="1"/>
</dbReference>
<sequence>MDNQHLVINNGNDGKQLYMSSELPQHVMPTPSEGDRDDEIDLKELFIVLRKRLWLIILVAFLVFAACFVFTLGIEPTYRASAKIQIESEDSGQVLSFDVALGESGNDEFYQTQYELLKSYTLASKVIDDLGLEEYFSSGLTSGGGLLDRVVKVSKATLYGEEKAAGFPLGEYPAEERFISGLTIAPVKKSQIVKVSYDSSDPELSKNIVNSISKHFIEMTLARRFDAAKDAQKFLDIKVTQAASDLELLEQTLIDYAKKESIVQIDGESSQSLSAQKTAELSAALTIAQGERIEAEARYRELSSSQGVVRALESPALQSLKQTVVELQGEYQKNLQKYKSGYPLMISMRKQIYQFQQQIETETAAIKRATRGSLQAVYLAAKEKEANLKSSLGQQKDLLLTERDKGIEYGSLLRQVSIKRKVYEGLLLRATEVSIAAGIGTNNISVVDSAILPYKAQSPNLKMNFALGGVLGLMLGVVIAFLLEFMSNGIKSSEELKKALGLPLLGIIPMVKGKAGSHFLATFDHPSSGSAEAFRAVRTNLLFSSADGVPEVIAVTSSIPSEGKSSSCMNIATAFAHAGSRVLLVDADMRKPVVHKQLKLDNSLGLSSFLSHQVEIEDVLQKTLVDGVFAITSGPIPPNPSELLSSKRLESIFDLAPDRFDIIIVDSPPVIGLADALVISNRAKATVLVSAFDAADKRAIQITLEKLKQARSNLLGVLFTKVKDGYGYSSYYGDVYQYEYGENNKKLAG</sequence>
<evidence type="ECO:0000313" key="21">
    <source>
        <dbReference type="Proteomes" id="UP000245506"/>
    </source>
</evidence>
<dbReference type="EMBL" id="QGKL01000010">
    <property type="protein sequence ID" value="PWQ98722.1"/>
    <property type="molecule type" value="Genomic_DNA"/>
</dbReference>
<comment type="similarity">
    <text evidence="3">Belongs to the etk/wzc family.</text>
</comment>
<proteinExistence type="inferred from homology"/>
<keyword evidence="8 16" id="KW-0812">Transmembrane</keyword>
<dbReference type="InterPro" id="IPR003856">
    <property type="entry name" value="LPS_length_determ_N"/>
</dbReference>
<evidence type="ECO:0000256" key="7">
    <source>
        <dbReference type="ARBA" id="ARBA00022679"/>
    </source>
</evidence>
<dbReference type="GO" id="GO:0042802">
    <property type="term" value="F:identical protein binding"/>
    <property type="evidence" value="ECO:0007669"/>
    <property type="project" value="UniProtKB-ARBA"/>
</dbReference>
<keyword evidence="21" id="KW-1185">Reference proteome</keyword>
<dbReference type="Pfam" id="PF02706">
    <property type="entry name" value="Wzz"/>
    <property type="match status" value="1"/>
</dbReference>
<dbReference type="CDD" id="cd05387">
    <property type="entry name" value="BY-kinase"/>
    <property type="match status" value="1"/>
</dbReference>
<dbReference type="InterPro" id="IPR025669">
    <property type="entry name" value="AAA_dom"/>
</dbReference>
<dbReference type="OrthoDB" id="9775724at2"/>
<feature type="domain" description="Polysaccharide chain length determinant N-terminal" evidence="17">
    <location>
        <begin position="38"/>
        <end position="130"/>
    </location>
</feature>